<sequence>MKHYIVTESDFDLRLLSMLIPAELIVTTKIINSGGYSSALSVGKTLILKPENLDSNIILFLSADTNDESKISEKLNFIKSYIGYDDRLEIILVKPQVASILFESPDLIGRLAKMKGVEYDIALGRYIPDDVLKSFKITEEEILNTISQDDILKLSAHGDVKNLIEILKHHPVIN</sequence>
<dbReference type="HOGENOM" id="CLU_1538374_0_0_10"/>
<name>H1Y7S9_9SPHI</name>
<proteinExistence type="predicted"/>
<organism evidence="1 2">
    <name type="scientific">Mucilaginibacter paludis DSM 18603</name>
    <dbReference type="NCBI Taxonomy" id="714943"/>
    <lineage>
        <taxon>Bacteria</taxon>
        <taxon>Pseudomonadati</taxon>
        <taxon>Bacteroidota</taxon>
        <taxon>Sphingobacteriia</taxon>
        <taxon>Sphingobacteriales</taxon>
        <taxon>Sphingobacteriaceae</taxon>
        <taxon>Mucilaginibacter</taxon>
    </lineage>
</organism>
<gene>
    <name evidence="1" type="ORF">Mucpa_5858</name>
</gene>
<dbReference type="EMBL" id="CM001403">
    <property type="protein sequence ID" value="EHQ29924.1"/>
    <property type="molecule type" value="Genomic_DNA"/>
</dbReference>
<dbReference type="Proteomes" id="UP000002774">
    <property type="component" value="Chromosome"/>
</dbReference>
<accession>H1Y7S9</accession>
<dbReference type="AlphaFoldDB" id="H1Y7S9"/>
<reference evidence="1" key="1">
    <citation type="submission" date="2011-09" db="EMBL/GenBank/DDBJ databases">
        <title>The permanent draft genome of Mucilaginibacter paludis DSM 18603.</title>
        <authorList>
            <consortium name="US DOE Joint Genome Institute (JGI-PGF)"/>
            <person name="Lucas S."/>
            <person name="Han J."/>
            <person name="Lapidus A."/>
            <person name="Bruce D."/>
            <person name="Goodwin L."/>
            <person name="Pitluck S."/>
            <person name="Peters L."/>
            <person name="Kyrpides N."/>
            <person name="Mavromatis K."/>
            <person name="Ivanova N."/>
            <person name="Mikhailova N."/>
            <person name="Held B."/>
            <person name="Detter J.C."/>
            <person name="Tapia R."/>
            <person name="Han C."/>
            <person name="Land M."/>
            <person name="Hauser L."/>
            <person name="Markowitz V."/>
            <person name="Cheng J.-F."/>
            <person name="Hugenholtz P."/>
            <person name="Woyke T."/>
            <person name="Wu D."/>
            <person name="Tindall B."/>
            <person name="Brambilla E."/>
            <person name="Klenk H.-P."/>
            <person name="Eisen J.A."/>
        </authorList>
    </citation>
    <scope>NUCLEOTIDE SEQUENCE [LARGE SCALE GENOMIC DNA]</scope>
    <source>
        <strain evidence="1">DSM 18603</strain>
    </source>
</reference>
<protein>
    <submittedName>
        <fullName evidence="1">Uncharacterized protein</fullName>
    </submittedName>
</protein>
<evidence type="ECO:0000313" key="1">
    <source>
        <dbReference type="EMBL" id="EHQ29924.1"/>
    </source>
</evidence>
<dbReference type="RefSeq" id="WP_008511395.1">
    <property type="nucleotide sequence ID" value="NZ_CM001403.1"/>
</dbReference>
<keyword evidence="2" id="KW-1185">Reference proteome</keyword>
<dbReference type="OrthoDB" id="529338at2"/>
<dbReference type="STRING" id="714943.Mucpa_5858"/>
<evidence type="ECO:0000313" key="2">
    <source>
        <dbReference type="Proteomes" id="UP000002774"/>
    </source>
</evidence>